<organism evidence="8 9">
    <name type="scientific">Mytilus galloprovincialis</name>
    <name type="common">Mediterranean mussel</name>
    <dbReference type="NCBI Taxonomy" id="29158"/>
    <lineage>
        <taxon>Eukaryota</taxon>
        <taxon>Metazoa</taxon>
        <taxon>Spiralia</taxon>
        <taxon>Lophotrochozoa</taxon>
        <taxon>Mollusca</taxon>
        <taxon>Bivalvia</taxon>
        <taxon>Autobranchia</taxon>
        <taxon>Pteriomorphia</taxon>
        <taxon>Mytilida</taxon>
        <taxon>Mytiloidea</taxon>
        <taxon>Mytilidae</taxon>
        <taxon>Mytilinae</taxon>
        <taxon>Mytilus</taxon>
    </lineage>
</organism>
<reference evidence="8" key="1">
    <citation type="submission" date="2018-11" db="EMBL/GenBank/DDBJ databases">
        <authorList>
            <person name="Alioto T."/>
            <person name="Alioto T."/>
        </authorList>
    </citation>
    <scope>NUCLEOTIDE SEQUENCE</scope>
</reference>
<evidence type="ECO:0000256" key="5">
    <source>
        <dbReference type="ARBA" id="ARBA00034808"/>
    </source>
</evidence>
<evidence type="ECO:0000256" key="3">
    <source>
        <dbReference type="ARBA" id="ARBA00023235"/>
    </source>
</evidence>
<dbReference type="Proteomes" id="UP000596742">
    <property type="component" value="Unassembled WGS sequence"/>
</dbReference>
<dbReference type="GO" id="GO:0000724">
    <property type="term" value="P:double-strand break repair via homologous recombination"/>
    <property type="evidence" value="ECO:0007669"/>
    <property type="project" value="TreeGrafter"/>
</dbReference>
<keyword evidence="3" id="KW-0413">Isomerase</keyword>
<dbReference type="InterPro" id="IPR027417">
    <property type="entry name" value="P-loop_NTPase"/>
</dbReference>
<dbReference type="EMBL" id="UYJE01007206">
    <property type="protein sequence ID" value="VDI52665.1"/>
    <property type="molecule type" value="Genomic_DNA"/>
</dbReference>
<comment type="caution">
    <text evidence="8">The sequence shown here is derived from an EMBL/GenBank/DDBJ whole genome shotgun (WGS) entry which is preliminary data.</text>
</comment>
<protein>
    <recommendedName>
        <fullName evidence="5">DNA 3'-5' helicase</fullName>
        <ecNumber evidence="5">5.6.2.4</ecNumber>
    </recommendedName>
    <alternativeName>
        <fullName evidence="6">DNA 3'-5' helicase Q1</fullName>
    </alternativeName>
</protein>
<proteinExistence type="inferred from homology"/>
<evidence type="ECO:0000313" key="8">
    <source>
        <dbReference type="EMBL" id="VDI52665.1"/>
    </source>
</evidence>
<dbReference type="PANTHER" id="PTHR13710">
    <property type="entry name" value="DNA HELICASE RECQ FAMILY MEMBER"/>
    <property type="match status" value="1"/>
</dbReference>
<dbReference type="SMART" id="SM00490">
    <property type="entry name" value="HELICc"/>
    <property type="match status" value="1"/>
</dbReference>
<evidence type="ECO:0000256" key="4">
    <source>
        <dbReference type="ARBA" id="ARBA00034617"/>
    </source>
</evidence>
<dbReference type="PANTHER" id="PTHR13710:SF105">
    <property type="entry name" value="ATP-DEPENDENT DNA HELICASE Q1"/>
    <property type="match status" value="1"/>
</dbReference>
<gene>
    <name evidence="8" type="ORF">MGAL_10B090441</name>
</gene>
<dbReference type="GO" id="GO:0043138">
    <property type="term" value="F:3'-5' DNA helicase activity"/>
    <property type="evidence" value="ECO:0007669"/>
    <property type="project" value="UniProtKB-EC"/>
</dbReference>
<dbReference type="GO" id="GO:0003677">
    <property type="term" value="F:DNA binding"/>
    <property type="evidence" value="ECO:0007669"/>
    <property type="project" value="UniProtKB-KW"/>
</dbReference>
<evidence type="ECO:0000256" key="2">
    <source>
        <dbReference type="ARBA" id="ARBA00023125"/>
    </source>
</evidence>
<accession>A0A8B6FTD8</accession>
<comment type="catalytic activity">
    <reaction evidence="4">
        <text>Couples ATP hydrolysis with the unwinding of duplex DNA by translocating in the 3'-5' direction.</text>
        <dbReference type="EC" id="5.6.2.4"/>
    </reaction>
</comment>
<dbReference type="GO" id="GO:0009378">
    <property type="term" value="F:four-way junction helicase activity"/>
    <property type="evidence" value="ECO:0007669"/>
    <property type="project" value="TreeGrafter"/>
</dbReference>
<evidence type="ECO:0000259" key="7">
    <source>
        <dbReference type="PROSITE" id="PS51194"/>
    </source>
</evidence>
<dbReference type="InterPro" id="IPR001650">
    <property type="entry name" value="Helicase_C-like"/>
</dbReference>
<keyword evidence="2" id="KW-0238">DNA-binding</keyword>
<dbReference type="SUPFAM" id="SSF52540">
    <property type="entry name" value="P-loop containing nucleoside triphosphate hydrolases"/>
    <property type="match status" value="1"/>
</dbReference>
<keyword evidence="9" id="KW-1185">Reference proteome</keyword>
<dbReference type="OrthoDB" id="6050068at2759"/>
<comment type="similarity">
    <text evidence="1">Belongs to the helicase family. RecQ subfamily.</text>
</comment>
<dbReference type="GO" id="GO:0005737">
    <property type="term" value="C:cytoplasm"/>
    <property type="evidence" value="ECO:0007669"/>
    <property type="project" value="TreeGrafter"/>
</dbReference>
<sequence length="307" mass="35644">MLPERKNLTYVIKKSRKQTDELHWILADLIENKENAKKTIIYCRNIAACANLYEHFYINIDDALNFDSRLIAMFHRSTTEENKEQVLSEFPKQDSKLRLVFATVAFGMGVDIPDVENIVHWGAPRSLEQYSQEKWSWWKRRQTVCIDIAKDRSTDAMREFCRATGCIRKVLNDHFSLGTVREASNFEKDLCCCCSLCSEQCNCTNCFIPRCNVDFANVSKPVECDELAVRYLTNKQMKLLKLNLQDYQSVICEENPSNIHDFDCQLIEDIVSHSDTIMCIEDVIELGLSKHDYAEDILLLIEEIENL</sequence>
<dbReference type="Gene3D" id="3.40.50.300">
    <property type="entry name" value="P-loop containing nucleotide triphosphate hydrolases"/>
    <property type="match status" value="1"/>
</dbReference>
<dbReference type="GO" id="GO:0016787">
    <property type="term" value="F:hydrolase activity"/>
    <property type="evidence" value="ECO:0007669"/>
    <property type="project" value="UniProtKB-KW"/>
</dbReference>
<evidence type="ECO:0000256" key="6">
    <source>
        <dbReference type="ARBA" id="ARBA00044566"/>
    </source>
</evidence>
<keyword evidence="8" id="KW-0378">Hydrolase</keyword>
<evidence type="ECO:0000313" key="9">
    <source>
        <dbReference type="Proteomes" id="UP000596742"/>
    </source>
</evidence>
<dbReference type="EC" id="5.6.2.4" evidence="5"/>
<feature type="domain" description="Helicase C-terminal" evidence="7">
    <location>
        <begin position="25"/>
        <end position="191"/>
    </location>
</feature>
<evidence type="ECO:0000256" key="1">
    <source>
        <dbReference type="ARBA" id="ARBA00005446"/>
    </source>
</evidence>
<dbReference type="PROSITE" id="PS51194">
    <property type="entry name" value="HELICASE_CTER"/>
    <property type="match status" value="1"/>
</dbReference>
<dbReference type="AlphaFoldDB" id="A0A8B6FTD8"/>
<dbReference type="Pfam" id="PF00271">
    <property type="entry name" value="Helicase_C"/>
    <property type="match status" value="1"/>
</dbReference>
<name>A0A8B6FTD8_MYTGA</name>
<dbReference type="GO" id="GO:0005694">
    <property type="term" value="C:chromosome"/>
    <property type="evidence" value="ECO:0007669"/>
    <property type="project" value="TreeGrafter"/>
</dbReference>